<dbReference type="Pfam" id="PF19489">
    <property type="entry name" value="SLT_4"/>
    <property type="match status" value="1"/>
</dbReference>
<keyword evidence="1" id="KW-0732">Signal</keyword>
<dbReference type="InterPro" id="IPR023346">
    <property type="entry name" value="Lysozyme-like_dom_sf"/>
</dbReference>
<gene>
    <name evidence="3" type="ORF">EDC56_0177</name>
</gene>
<dbReference type="RefSeq" id="WP_123710650.1">
    <property type="nucleotide sequence ID" value="NZ_RKHR01000003.1"/>
</dbReference>
<dbReference type="AlphaFoldDB" id="A0A3N2DXZ2"/>
<sequence>MIFRRLLLILFVVLLGGCATTPPSNLNNVCDIFEQKDGWYKEAKKATKRWGGSIPTIMAFMHQESRFVHDAKPPRGKFLWVFPGSRPSNAEGYAQALNGTWSDYRRRSGNGGASRSDFGDAADFIAWYNHNTVKSTNIKPWESSKLYLAYHEGAGGYNRGSYKNKAWLIKVSKKVGDRSWRYHTQLKACQAKLERESKFWGIF</sequence>
<comment type="caution">
    <text evidence="3">The sequence shown here is derived from an EMBL/GenBank/DDBJ whole genome shotgun (WGS) entry which is preliminary data.</text>
</comment>
<dbReference type="SUPFAM" id="SSF53955">
    <property type="entry name" value="Lysozyme-like"/>
    <property type="match status" value="1"/>
</dbReference>
<evidence type="ECO:0000313" key="3">
    <source>
        <dbReference type="EMBL" id="ROS04664.1"/>
    </source>
</evidence>
<proteinExistence type="predicted"/>
<keyword evidence="4" id="KW-1185">Reference proteome</keyword>
<organism evidence="3 4">
    <name type="scientific">Sinobacterium caligoides</name>
    <dbReference type="NCBI Taxonomy" id="933926"/>
    <lineage>
        <taxon>Bacteria</taxon>
        <taxon>Pseudomonadati</taxon>
        <taxon>Pseudomonadota</taxon>
        <taxon>Gammaproteobacteria</taxon>
        <taxon>Cellvibrionales</taxon>
        <taxon>Spongiibacteraceae</taxon>
        <taxon>Sinobacterium</taxon>
    </lineage>
</organism>
<evidence type="ECO:0000256" key="1">
    <source>
        <dbReference type="SAM" id="SignalP"/>
    </source>
</evidence>
<feature type="domain" description="Transglycosylase SLT" evidence="2">
    <location>
        <begin position="7"/>
        <end position="189"/>
    </location>
</feature>
<feature type="chain" id="PRO_5018184005" description="Transglycosylase SLT domain-containing protein" evidence="1">
    <location>
        <begin position="22"/>
        <end position="203"/>
    </location>
</feature>
<reference evidence="3 4" key="1">
    <citation type="submission" date="2018-11" db="EMBL/GenBank/DDBJ databases">
        <title>Genomic Encyclopedia of Type Strains, Phase IV (KMG-IV): sequencing the most valuable type-strain genomes for metagenomic binning, comparative biology and taxonomic classification.</title>
        <authorList>
            <person name="Goeker M."/>
        </authorList>
    </citation>
    <scope>NUCLEOTIDE SEQUENCE [LARGE SCALE GENOMIC DNA]</scope>
    <source>
        <strain evidence="3 4">DSM 100316</strain>
    </source>
</reference>
<name>A0A3N2DXZ2_9GAMM</name>
<dbReference type="OrthoDB" id="9789144at2"/>
<protein>
    <recommendedName>
        <fullName evidence="2">Transglycosylase SLT domain-containing protein</fullName>
    </recommendedName>
</protein>
<feature type="signal peptide" evidence="1">
    <location>
        <begin position="1"/>
        <end position="21"/>
    </location>
</feature>
<dbReference type="EMBL" id="RKHR01000003">
    <property type="protein sequence ID" value="ROS04664.1"/>
    <property type="molecule type" value="Genomic_DNA"/>
</dbReference>
<evidence type="ECO:0000313" key="4">
    <source>
        <dbReference type="Proteomes" id="UP000275394"/>
    </source>
</evidence>
<accession>A0A3N2DXZ2</accession>
<dbReference type="Gene3D" id="1.10.530.10">
    <property type="match status" value="1"/>
</dbReference>
<dbReference type="CDD" id="cd00442">
    <property type="entry name" value="Lyz-like"/>
    <property type="match status" value="1"/>
</dbReference>
<dbReference type="PROSITE" id="PS51257">
    <property type="entry name" value="PROKAR_LIPOPROTEIN"/>
    <property type="match status" value="1"/>
</dbReference>
<dbReference type="InterPro" id="IPR045795">
    <property type="entry name" value="SLT_4"/>
</dbReference>
<dbReference type="Proteomes" id="UP000275394">
    <property type="component" value="Unassembled WGS sequence"/>
</dbReference>
<evidence type="ECO:0000259" key="2">
    <source>
        <dbReference type="Pfam" id="PF19489"/>
    </source>
</evidence>